<evidence type="ECO:0000259" key="7">
    <source>
        <dbReference type="PROSITE" id="PS50090"/>
    </source>
</evidence>
<dbReference type="InterPro" id="IPR017930">
    <property type="entry name" value="Myb_dom"/>
</dbReference>
<feature type="domain" description="HTH myb-type" evidence="9">
    <location>
        <begin position="230"/>
        <end position="277"/>
    </location>
</feature>
<keyword evidence="1" id="KW-0805">Transcription regulation</keyword>
<feature type="domain" description="Myb-like" evidence="7">
    <location>
        <begin position="164"/>
        <end position="221"/>
    </location>
</feature>
<feature type="domain" description="Myb-like" evidence="7">
    <location>
        <begin position="230"/>
        <end position="273"/>
    </location>
</feature>
<feature type="domain" description="SANT" evidence="8">
    <location>
        <begin position="277"/>
        <end position="328"/>
    </location>
</feature>
<evidence type="ECO:0000313" key="11">
    <source>
        <dbReference type="Proteomes" id="UP000789831"/>
    </source>
</evidence>
<evidence type="ECO:0000256" key="4">
    <source>
        <dbReference type="ARBA" id="ARBA00023242"/>
    </source>
</evidence>
<dbReference type="EMBL" id="CAJVPL010002368">
    <property type="protein sequence ID" value="CAG8608441.1"/>
    <property type="molecule type" value="Genomic_DNA"/>
</dbReference>
<dbReference type="PROSITE" id="PS51293">
    <property type="entry name" value="SANT"/>
    <property type="match status" value="2"/>
</dbReference>
<keyword evidence="5" id="KW-0175">Coiled coil</keyword>
<reference evidence="10" key="1">
    <citation type="submission" date="2021-06" db="EMBL/GenBank/DDBJ databases">
        <authorList>
            <person name="Kallberg Y."/>
            <person name="Tangrot J."/>
            <person name="Rosling A."/>
        </authorList>
    </citation>
    <scope>NUCLEOTIDE SEQUENCE</scope>
    <source>
        <strain evidence="10">MT106</strain>
    </source>
</reference>
<dbReference type="InterPro" id="IPR017884">
    <property type="entry name" value="SANT_dom"/>
</dbReference>
<gene>
    <name evidence="10" type="ORF">AGERDE_LOCUS9466</name>
</gene>
<feature type="region of interest" description="Disordered" evidence="6">
    <location>
        <begin position="261"/>
        <end position="286"/>
    </location>
</feature>
<dbReference type="GO" id="GO:0001006">
    <property type="term" value="F:RNA polymerase III type 3 promoter sequence-specific DNA binding"/>
    <property type="evidence" value="ECO:0007669"/>
    <property type="project" value="TreeGrafter"/>
</dbReference>
<dbReference type="InterPro" id="IPR051575">
    <property type="entry name" value="Myb-like_DNA-bd"/>
</dbReference>
<evidence type="ECO:0000256" key="6">
    <source>
        <dbReference type="SAM" id="MobiDB-lite"/>
    </source>
</evidence>
<dbReference type="GO" id="GO:0019185">
    <property type="term" value="C:snRNA-activating protein complex"/>
    <property type="evidence" value="ECO:0007669"/>
    <property type="project" value="TreeGrafter"/>
</dbReference>
<dbReference type="AlphaFoldDB" id="A0A9N9GGD8"/>
<keyword evidence="3" id="KW-0804">Transcription</keyword>
<protein>
    <submittedName>
        <fullName evidence="10">6461_t:CDS:1</fullName>
    </submittedName>
</protein>
<organism evidence="10 11">
    <name type="scientific">Ambispora gerdemannii</name>
    <dbReference type="NCBI Taxonomy" id="144530"/>
    <lineage>
        <taxon>Eukaryota</taxon>
        <taxon>Fungi</taxon>
        <taxon>Fungi incertae sedis</taxon>
        <taxon>Mucoromycota</taxon>
        <taxon>Glomeromycotina</taxon>
        <taxon>Glomeromycetes</taxon>
        <taxon>Archaeosporales</taxon>
        <taxon>Ambisporaceae</taxon>
        <taxon>Ambispora</taxon>
    </lineage>
</organism>
<feature type="coiled-coil region" evidence="5">
    <location>
        <begin position="229"/>
        <end position="256"/>
    </location>
</feature>
<dbReference type="PROSITE" id="PS51294">
    <property type="entry name" value="HTH_MYB"/>
    <property type="match status" value="2"/>
</dbReference>
<feature type="region of interest" description="Disordered" evidence="6">
    <location>
        <begin position="302"/>
        <end position="333"/>
    </location>
</feature>
<dbReference type="PROSITE" id="PS50090">
    <property type="entry name" value="MYB_LIKE"/>
    <property type="match status" value="4"/>
</dbReference>
<keyword evidence="2" id="KW-0238">DNA-binding</keyword>
<evidence type="ECO:0000313" key="10">
    <source>
        <dbReference type="EMBL" id="CAG8608441.1"/>
    </source>
</evidence>
<feature type="region of interest" description="Disordered" evidence="6">
    <location>
        <begin position="128"/>
        <end position="171"/>
    </location>
</feature>
<dbReference type="CDD" id="cd00167">
    <property type="entry name" value="SANT"/>
    <property type="match status" value="4"/>
</dbReference>
<dbReference type="Gene3D" id="1.10.10.60">
    <property type="entry name" value="Homeodomain-like"/>
    <property type="match status" value="4"/>
</dbReference>
<dbReference type="PANTHER" id="PTHR46621:SF1">
    <property type="entry name" value="SNRNA-ACTIVATING PROTEIN COMPLEX SUBUNIT 4"/>
    <property type="match status" value="1"/>
</dbReference>
<evidence type="ECO:0000259" key="9">
    <source>
        <dbReference type="PROSITE" id="PS51294"/>
    </source>
</evidence>
<keyword evidence="11" id="KW-1185">Reference proteome</keyword>
<dbReference type="InterPro" id="IPR009057">
    <property type="entry name" value="Homeodomain-like_sf"/>
</dbReference>
<feature type="domain" description="Myb-like" evidence="7">
    <location>
        <begin position="69"/>
        <end position="119"/>
    </location>
</feature>
<dbReference type="InterPro" id="IPR001005">
    <property type="entry name" value="SANT/Myb"/>
</dbReference>
<feature type="compositionally biased region" description="Polar residues" evidence="6">
    <location>
        <begin position="263"/>
        <end position="282"/>
    </location>
</feature>
<dbReference type="SUPFAM" id="SSF46689">
    <property type="entry name" value="Homeodomain-like"/>
    <property type="match status" value="3"/>
</dbReference>
<dbReference type="GO" id="GO:0000978">
    <property type="term" value="F:RNA polymerase II cis-regulatory region sequence-specific DNA binding"/>
    <property type="evidence" value="ECO:0007669"/>
    <property type="project" value="TreeGrafter"/>
</dbReference>
<feature type="compositionally biased region" description="Low complexity" evidence="6">
    <location>
        <begin position="128"/>
        <end position="138"/>
    </location>
</feature>
<accession>A0A9N9GGD8</accession>
<proteinExistence type="predicted"/>
<dbReference type="Pfam" id="PF13921">
    <property type="entry name" value="Myb_DNA-bind_6"/>
    <property type="match status" value="1"/>
</dbReference>
<dbReference type="GO" id="GO:0042796">
    <property type="term" value="P:snRNA transcription by RNA polymerase III"/>
    <property type="evidence" value="ECO:0007669"/>
    <property type="project" value="TreeGrafter"/>
</dbReference>
<dbReference type="Proteomes" id="UP000789831">
    <property type="component" value="Unassembled WGS sequence"/>
</dbReference>
<sequence length="333" mass="37763">MKSSTVLTLLGALLPRNPATLRVFPRGGNFLTFGSGVWRRTLTFTPIPHVGQTAKHQRAIPPKILQGAKWDEKEINQLIKYEGLKKFQKLAPKEKWDAIAEKLPGRSPDSCKKKFKEVQPVLGKLLSTAKKSSASSKTGTKRSILSRPVKTAAKGRSPVKKKPERPVGTGEWTDKEKERLMRMANFKKYQDMPSTEKWAEISERLPGRTPTACQTRFAQLNPERRVPIKRWSEEEYNKLEKLAKKYENNWEKVAAEIPDRTPAQCQTKYRSQHPSGKSSPGWSQEEITKLFESVRKHGNNWEETAKNLPGRSPSSCKSMFHKATERDALATAS</sequence>
<comment type="caution">
    <text evidence="10">The sequence shown here is derived from an EMBL/GenBank/DDBJ whole genome shotgun (WGS) entry which is preliminary data.</text>
</comment>
<name>A0A9N9GGD8_9GLOM</name>
<dbReference type="GO" id="GO:0042795">
    <property type="term" value="P:snRNA transcription by RNA polymerase II"/>
    <property type="evidence" value="ECO:0007669"/>
    <property type="project" value="TreeGrafter"/>
</dbReference>
<keyword evidence="4" id="KW-0539">Nucleus</keyword>
<evidence type="ECO:0000256" key="3">
    <source>
        <dbReference type="ARBA" id="ARBA00023163"/>
    </source>
</evidence>
<dbReference type="SMART" id="SM00717">
    <property type="entry name" value="SANT"/>
    <property type="match status" value="4"/>
</dbReference>
<evidence type="ECO:0000256" key="1">
    <source>
        <dbReference type="ARBA" id="ARBA00023015"/>
    </source>
</evidence>
<evidence type="ECO:0000256" key="2">
    <source>
        <dbReference type="ARBA" id="ARBA00023125"/>
    </source>
</evidence>
<dbReference type="Pfam" id="PF00249">
    <property type="entry name" value="Myb_DNA-binding"/>
    <property type="match status" value="2"/>
</dbReference>
<feature type="domain" description="Myb-like" evidence="7">
    <location>
        <begin position="282"/>
        <end position="324"/>
    </location>
</feature>
<feature type="compositionally biased region" description="Basic and acidic residues" evidence="6">
    <location>
        <begin position="322"/>
        <end position="333"/>
    </location>
</feature>
<dbReference type="OrthoDB" id="2143914at2759"/>
<dbReference type="PANTHER" id="PTHR46621">
    <property type="entry name" value="SNRNA-ACTIVATING PROTEIN COMPLEX SUBUNIT 4"/>
    <property type="match status" value="1"/>
</dbReference>
<feature type="domain" description="HTH myb-type" evidence="9">
    <location>
        <begin position="282"/>
        <end position="328"/>
    </location>
</feature>
<feature type="domain" description="SANT" evidence="8">
    <location>
        <begin position="229"/>
        <end position="271"/>
    </location>
</feature>
<evidence type="ECO:0000259" key="8">
    <source>
        <dbReference type="PROSITE" id="PS51293"/>
    </source>
</evidence>
<evidence type="ECO:0000256" key="5">
    <source>
        <dbReference type="SAM" id="Coils"/>
    </source>
</evidence>